<evidence type="ECO:0000256" key="7">
    <source>
        <dbReference type="ARBA" id="ARBA00023295"/>
    </source>
</evidence>
<comment type="catalytic activity">
    <reaction evidence="1">
        <text>Endohydrolysis of (1-&gt;4)-beta-D-glucosidic linkages in cellulose, lichenin and cereal beta-D-glucans.</text>
        <dbReference type="EC" id="3.2.1.4"/>
    </reaction>
</comment>
<evidence type="ECO:0000256" key="8">
    <source>
        <dbReference type="ARBA" id="ARBA00023326"/>
    </source>
</evidence>
<dbReference type="SUPFAM" id="SSF49899">
    <property type="entry name" value="Concanavalin A-like lectins/glucanases"/>
    <property type="match status" value="1"/>
</dbReference>
<comment type="caution">
    <text evidence="12">The sequence shown here is derived from an EMBL/GenBank/DDBJ whole genome shotgun (WGS) entry which is preliminary data.</text>
</comment>
<evidence type="ECO:0000256" key="9">
    <source>
        <dbReference type="RuleBase" id="RU361164"/>
    </source>
</evidence>
<gene>
    <name evidence="12" type="ORF">V5O48_009804</name>
</gene>
<comment type="similarity">
    <text evidence="2 9">Belongs to the glycosyl hydrolase 7 (cellulase C) family.</text>
</comment>
<dbReference type="CDD" id="cd07999">
    <property type="entry name" value="GH7_CBH_EG"/>
    <property type="match status" value="1"/>
</dbReference>
<organism evidence="12 13">
    <name type="scientific">Marasmius crinis-equi</name>
    <dbReference type="NCBI Taxonomy" id="585013"/>
    <lineage>
        <taxon>Eukaryota</taxon>
        <taxon>Fungi</taxon>
        <taxon>Dikarya</taxon>
        <taxon>Basidiomycota</taxon>
        <taxon>Agaricomycotina</taxon>
        <taxon>Agaricomycetes</taxon>
        <taxon>Agaricomycetidae</taxon>
        <taxon>Agaricales</taxon>
        <taxon>Marasmiineae</taxon>
        <taxon>Marasmiaceae</taxon>
        <taxon>Marasmius</taxon>
    </lineage>
</organism>
<keyword evidence="7 9" id="KW-0326">Glycosidase</keyword>
<proteinExistence type="inferred from homology"/>
<evidence type="ECO:0000256" key="11">
    <source>
        <dbReference type="SAM" id="SignalP"/>
    </source>
</evidence>
<dbReference type="Gene3D" id="2.70.100.10">
    <property type="entry name" value="Glycoside hydrolase, family 7, domain"/>
    <property type="match status" value="1"/>
</dbReference>
<evidence type="ECO:0000256" key="10">
    <source>
        <dbReference type="SAM" id="MobiDB-lite"/>
    </source>
</evidence>
<dbReference type="PRINTS" id="PR00734">
    <property type="entry name" value="GLHYDRLASE7"/>
</dbReference>
<sequence>MILKSVVLFSLFLSARSQGDGGLYVPEVHPKILYQRCSATGICTTQDGYLVLDAEWRWLHEKGNYTNCYDGYAGWDARFCANPLTCAQSCDYEGAEYNSTYGIIVSGDQVSLRYRTYLDFAQNIGSRVFLLDSAEEKYQMFDLRNQEFAFDVDASALPCGYNGALGFVGMDADGGMAKDPHNTAGAKYGTGYCDAKCPRNLRFVNGQANIEDWEVAPAPWAEGMGKGKYGACCAEVGIWEANSLASVLTAHTCRGEGAGQIRCSDSTCDDGEAGICDSDGCDFNPYRLGDQTFLGPGERVNTRNKLTVITQFVTDTNSTGGSLSEIRRIYVQNGTIIQNSVTKVPGMESFDSISNAFCDAQKQAFQDDNAFEERGGLAALGKALEKGMVLAMGIGRDVDTDTAWLDSIYPPNEDPSVPGVARGPCSPGSGDNIPDDPAQRNPTVVFSNIKVGLIGSTYGH</sequence>
<dbReference type="PANTHER" id="PTHR33753:SF1">
    <property type="entry name" value="ENDO-BETA-1,4-GLUCANASE CELB"/>
    <property type="match status" value="1"/>
</dbReference>
<reference evidence="12 13" key="1">
    <citation type="submission" date="2024-02" db="EMBL/GenBank/DDBJ databases">
        <title>A draft genome for the cacao thread blight pathogen Marasmius crinis-equi.</title>
        <authorList>
            <person name="Cohen S.P."/>
            <person name="Baruah I.K."/>
            <person name="Amoako-Attah I."/>
            <person name="Bukari Y."/>
            <person name="Meinhardt L.W."/>
            <person name="Bailey B.A."/>
        </authorList>
    </citation>
    <scope>NUCLEOTIDE SEQUENCE [LARGE SCALE GENOMIC DNA]</scope>
    <source>
        <strain evidence="12 13">GH-76</strain>
    </source>
</reference>
<keyword evidence="8 9" id="KW-0624">Polysaccharide degradation</keyword>
<keyword evidence="11" id="KW-0732">Signal</keyword>
<feature type="chain" id="PRO_5046345423" description="Glucanase" evidence="11">
    <location>
        <begin position="18"/>
        <end position="460"/>
    </location>
</feature>
<dbReference type="Proteomes" id="UP001465976">
    <property type="component" value="Unassembled WGS sequence"/>
</dbReference>
<dbReference type="Pfam" id="PF00840">
    <property type="entry name" value="Glyco_hydro_7"/>
    <property type="match status" value="1"/>
</dbReference>
<keyword evidence="6" id="KW-0119">Carbohydrate metabolism</keyword>
<accession>A0ABR3FA67</accession>
<evidence type="ECO:0000256" key="1">
    <source>
        <dbReference type="ARBA" id="ARBA00000966"/>
    </source>
</evidence>
<name>A0ABR3FA67_9AGAR</name>
<feature type="signal peptide" evidence="11">
    <location>
        <begin position="1"/>
        <end position="17"/>
    </location>
</feature>
<evidence type="ECO:0000313" key="12">
    <source>
        <dbReference type="EMBL" id="KAL0572157.1"/>
    </source>
</evidence>
<evidence type="ECO:0000256" key="3">
    <source>
        <dbReference type="ARBA" id="ARBA00022801"/>
    </source>
</evidence>
<dbReference type="InterPro" id="IPR001722">
    <property type="entry name" value="Glyco_hydro_7"/>
</dbReference>
<evidence type="ECO:0000256" key="2">
    <source>
        <dbReference type="ARBA" id="ARBA00006044"/>
    </source>
</evidence>
<keyword evidence="5" id="KW-0325">Glycoprotein</keyword>
<keyword evidence="4 9" id="KW-0136">Cellulose degradation</keyword>
<evidence type="ECO:0000256" key="5">
    <source>
        <dbReference type="ARBA" id="ARBA00023180"/>
    </source>
</evidence>
<dbReference type="PANTHER" id="PTHR33753">
    <property type="entry name" value="1,4-BETA-D-GLUCAN CELLOBIOHYDROLASE B"/>
    <property type="match status" value="1"/>
</dbReference>
<keyword evidence="13" id="KW-1185">Reference proteome</keyword>
<evidence type="ECO:0000256" key="6">
    <source>
        <dbReference type="ARBA" id="ARBA00023277"/>
    </source>
</evidence>
<dbReference type="EMBL" id="JBAHYK010000663">
    <property type="protein sequence ID" value="KAL0572157.1"/>
    <property type="molecule type" value="Genomic_DNA"/>
</dbReference>
<dbReference type="InterPro" id="IPR037019">
    <property type="entry name" value="Glyco_hydro_7_sf"/>
</dbReference>
<evidence type="ECO:0000256" key="4">
    <source>
        <dbReference type="ARBA" id="ARBA00023001"/>
    </source>
</evidence>
<protein>
    <recommendedName>
        <fullName evidence="9">Glucanase</fullName>
        <ecNumber evidence="9">3.2.1.-</ecNumber>
    </recommendedName>
</protein>
<keyword evidence="3 9" id="KW-0378">Hydrolase</keyword>
<dbReference type="InterPro" id="IPR013320">
    <property type="entry name" value="ConA-like_dom_sf"/>
</dbReference>
<feature type="region of interest" description="Disordered" evidence="10">
    <location>
        <begin position="411"/>
        <end position="441"/>
    </location>
</feature>
<evidence type="ECO:0000313" key="13">
    <source>
        <dbReference type="Proteomes" id="UP001465976"/>
    </source>
</evidence>
<dbReference type="EC" id="3.2.1.-" evidence="9"/>